<evidence type="ECO:0000256" key="1">
    <source>
        <dbReference type="ARBA" id="ARBA00006611"/>
    </source>
</evidence>
<dbReference type="Gene3D" id="3.30.450.90">
    <property type="match status" value="1"/>
</dbReference>
<dbReference type="AlphaFoldDB" id="A0A0D6DUU4"/>
<dbReference type="SUPFAM" id="SSF52540">
    <property type="entry name" value="P-loop containing nucleoside triphosphate hydrolases"/>
    <property type="match status" value="1"/>
</dbReference>
<dbReference type="Pfam" id="PF05157">
    <property type="entry name" value="MshEN"/>
    <property type="match status" value="1"/>
</dbReference>
<protein>
    <submittedName>
        <fullName evidence="5">Type IV pilus assembly protein PilB</fullName>
    </submittedName>
</protein>
<dbReference type="GO" id="GO:0016887">
    <property type="term" value="F:ATP hydrolysis activity"/>
    <property type="evidence" value="ECO:0007669"/>
    <property type="project" value="TreeGrafter"/>
</dbReference>
<dbReference type="PANTHER" id="PTHR30258:SF2">
    <property type="entry name" value="COMG OPERON PROTEIN 1"/>
    <property type="match status" value="1"/>
</dbReference>
<evidence type="ECO:0000256" key="3">
    <source>
        <dbReference type="ARBA" id="ARBA00022840"/>
    </source>
</evidence>
<keyword evidence="3" id="KW-0067">ATP-binding</keyword>
<name>A0A0D6DUU4_9LACT</name>
<comment type="similarity">
    <text evidence="1">Belongs to the GSP E family.</text>
</comment>
<dbReference type="PANTHER" id="PTHR30258">
    <property type="entry name" value="TYPE II SECRETION SYSTEM PROTEIN GSPE-RELATED"/>
    <property type="match status" value="1"/>
</dbReference>
<dbReference type="InterPro" id="IPR037257">
    <property type="entry name" value="T2SS_E_N_sf"/>
</dbReference>
<dbReference type="Gene3D" id="3.40.50.300">
    <property type="entry name" value="P-loop containing nucleotide triphosphate hydrolases"/>
    <property type="match status" value="1"/>
</dbReference>
<proteinExistence type="inferred from homology"/>
<dbReference type="HOGENOM" id="CLU_013446_10_6_9"/>
<evidence type="ECO:0000313" key="5">
    <source>
        <dbReference type="EMBL" id="CEN27270.1"/>
    </source>
</evidence>
<dbReference type="Gene3D" id="3.30.300.160">
    <property type="entry name" value="Type II secretion system, protein E, N-terminal domain"/>
    <property type="match status" value="1"/>
</dbReference>
<evidence type="ECO:0000313" key="6">
    <source>
        <dbReference type="Proteomes" id="UP000033166"/>
    </source>
</evidence>
<accession>A0A0D6DUU4</accession>
<dbReference type="Proteomes" id="UP000033166">
    <property type="component" value="Chromosome I"/>
</dbReference>
<dbReference type="EMBL" id="LN774769">
    <property type="protein sequence ID" value="CEN27270.1"/>
    <property type="molecule type" value="Genomic_DNA"/>
</dbReference>
<gene>
    <name evidence="5" type="primary">pilB</name>
    <name evidence="5" type="ORF">LACPI_0070</name>
</gene>
<dbReference type="Pfam" id="PF00437">
    <property type="entry name" value="T2SSE"/>
    <property type="match status" value="1"/>
</dbReference>
<dbReference type="GO" id="GO:0005524">
    <property type="term" value="F:ATP binding"/>
    <property type="evidence" value="ECO:0007669"/>
    <property type="project" value="UniProtKB-KW"/>
</dbReference>
<dbReference type="SMART" id="SM00382">
    <property type="entry name" value="AAA"/>
    <property type="match status" value="1"/>
</dbReference>
<evidence type="ECO:0000256" key="2">
    <source>
        <dbReference type="ARBA" id="ARBA00022741"/>
    </source>
</evidence>
<dbReference type="FunFam" id="3.40.50.300:FF:000398">
    <property type="entry name" value="Type IV pilus assembly ATPase PilB"/>
    <property type="match status" value="1"/>
</dbReference>
<sequence>MATEQSQQQIRLDALARKMIQQGILPLEDVQQLVLEAKNISKSFATYIEERNIIASDTLLRFKSEVYGVPIVDVFNLEISDDTIELIAKSIAQEKGVLPLEVVDGSLLVALSDPMDFKLLSDLRLMTKKNIEIRLATQADIASVISSVYPSDLSVGDWLPDSSQIEEKTLDGADEVSDAPVVRLVATLLSEAVDKKASDIHFDPQLKELVIRIRVDGELVTIQKIPKTMQTAVISRVKVISSLDITETRVPQDGRAQIKNSRIKVDLRVSVLPVIHGEKIVIRILDTSAGIRKLDASGFDPDTLERFRQTLKLPHGIILVTGPTGSGKSSTLYSALNELNQPNINIITVEDPVEYQLAGVNQVAVNADVGLSFAAGLRSILRQDPNVVMVGEIRDGETAEIAIRAAMTGHMVLSTLHTNSAVSTINRLLDMGVDTFLVANALSGVLAQRLVRCICSNCKVLVTPTVEEEIFLKHYQVVEKNLYKGMGCNKCGGTGYKGRMAVHEFFALTPEIRHAINNQATNELLAELAEKSGMRTLFVDGLEKVLKGYTTITEILKVAEE</sequence>
<organism evidence="5 6">
    <name type="scientific">Pseudolactococcus piscium MKFS47</name>
    <dbReference type="NCBI Taxonomy" id="297352"/>
    <lineage>
        <taxon>Bacteria</taxon>
        <taxon>Bacillati</taxon>
        <taxon>Bacillota</taxon>
        <taxon>Bacilli</taxon>
        <taxon>Lactobacillales</taxon>
        <taxon>Streptococcaceae</taxon>
        <taxon>Pseudolactococcus</taxon>
    </lineage>
</organism>
<dbReference type="CDD" id="cd01129">
    <property type="entry name" value="PulE-GspE-like"/>
    <property type="match status" value="1"/>
</dbReference>
<reference evidence="6" key="1">
    <citation type="submission" date="2015-01" db="EMBL/GenBank/DDBJ databases">
        <authorList>
            <person name="Andreevskaya M."/>
        </authorList>
    </citation>
    <scope>NUCLEOTIDE SEQUENCE [LARGE SCALE GENOMIC DNA]</scope>
    <source>
        <strain evidence="6">MKFS47</strain>
    </source>
</reference>
<dbReference type="InterPro" id="IPR007831">
    <property type="entry name" value="T2SS_GspE_N"/>
</dbReference>
<feature type="domain" description="AAA+ ATPase" evidence="4">
    <location>
        <begin position="314"/>
        <end position="435"/>
    </location>
</feature>
<dbReference type="KEGG" id="lpk:LACPI_0070"/>
<dbReference type="InterPro" id="IPR003593">
    <property type="entry name" value="AAA+_ATPase"/>
</dbReference>
<dbReference type="InterPro" id="IPR027417">
    <property type="entry name" value="P-loop_NTPase"/>
</dbReference>
<dbReference type="InterPro" id="IPR001482">
    <property type="entry name" value="T2SS/T4SS_dom"/>
</dbReference>
<keyword evidence="2" id="KW-0547">Nucleotide-binding</keyword>
<evidence type="ECO:0000259" key="4">
    <source>
        <dbReference type="SMART" id="SM00382"/>
    </source>
</evidence>
<dbReference type="RefSeq" id="WP_047914575.1">
    <property type="nucleotide sequence ID" value="NZ_LN774769.1"/>
</dbReference>
<dbReference type="GO" id="GO:0005886">
    <property type="term" value="C:plasma membrane"/>
    <property type="evidence" value="ECO:0007669"/>
    <property type="project" value="TreeGrafter"/>
</dbReference>
<dbReference type="SUPFAM" id="SSF160246">
    <property type="entry name" value="EspE N-terminal domain-like"/>
    <property type="match status" value="1"/>
</dbReference>